<feature type="transmembrane region" description="Helical" evidence="22">
    <location>
        <begin position="636"/>
        <end position="660"/>
    </location>
</feature>
<dbReference type="PANTHER" id="PTHR27008">
    <property type="entry name" value="OS04G0122200 PROTEIN"/>
    <property type="match status" value="1"/>
</dbReference>
<keyword evidence="9" id="KW-0808">Transferase</keyword>
<evidence type="ECO:0000256" key="17">
    <source>
        <dbReference type="ARBA" id="ARBA00023136"/>
    </source>
</evidence>
<dbReference type="Pfam" id="PF13855">
    <property type="entry name" value="LRR_8"/>
    <property type="match status" value="2"/>
</dbReference>
<evidence type="ECO:0000256" key="8">
    <source>
        <dbReference type="ARBA" id="ARBA00022614"/>
    </source>
</evidence>
<comment type="caution">
    <text evidence="25">The sequence shown here is derived from an EMBL/GenBank/DDBJ whole genome shotgun (WGS) entry which is preliminary data.</text>
</comment>
<evidence type="ECO:0000256" key="7">
    <source>
        <dbReference type="ARBA" id="ARBA00022553"/>
    </source>
</evidence>
<evidence type="ECO:0000259" key="24">
    <source>
        <dbReference type="PROSITE" id="PS50011"/>
    </source>
</evidence>
<dbReference type="Gene3D" id="3.30.200.20">
    <property type="entry name" value="Phosphorylase Kinase, domain 1"/>
    <property type="match status" value="1"/>
</dbReference>
<dbReference type="FunFam" id="3.30.200.20:FF:000432">
    <property type="entry name" value="LRR receptor-like serine/threonine-protein kinase EFR"/>
    <property type="match status" value="1"/>
</dbReference>
<keyword evidence="16 22" id="KW-1133">Transmembrane helix</keyword>
<evidence type="ECO:0000256" key="23">
    <source>
        <dbReference type="SAM" id="SignalP"/>
    </source>
</evidence>
<dbReference type="Gene3D" id="1.10.510.10">
    <property type="entry name" value="Transferase(Phosphotransferase) domain 1"/>
    <property type="match status" value="1"/>
</dbReference>
<dbReference type="AlphaFoldDB" id="A0AAN7FGC2"/>
<comment type="similarity">
    <text evidence="3">Belongs to the protein kinase superfamily. Ser/Thr protein kinase family.</text>
</comment>
<dbReference type="GO" id="GO:0004674">
    <property type="term" value="F:protein serine/threonine kinase activity"/>
    <property type="evidence" value="ECO:0007669"/>
    <property type="project" value="UniProtKB-KW"/>
</dbReference>
<dbReference type="Pfam" id="PF08263">
    <property type="entry name" value="LRRNT_2"/>
    <property type="match status" value="1"/>
</dbReference>
<dbReference type="PROSITE" id="PS00108">
    <property type="entry name" value="PROTEIN_KINASE_ST"/>
    <property type="match status" value="1"/>
</dbReference>
<dbReference type="Gene3D" id="3.80.10.10">
    <property type="entry name" value="Ribonuclease Inhibitor"/>
    <property type="match status" value="2"/>
</dbReference>
<dbReference type="InterPro" id="IPR032675">
    <property type="entry name" value="LRR_dom_sf"/>
</dbReference>
<evidence type="ECO:0000256" key="11">
    <source>
        <dbReference type="ARBA" id="ARBA00022729"/>
    </source>
</evidence>
<dbReference type="PANTHER" id="PTHR27008:SF577">
    <property type="entry name" value="PROTEIN KINASE DOMAIN-CONTAINING PROTEIN"/>
    <property type="match status" value="1"/>
</dbReference>
<evidence type="ECO:0000256" key="6">
    <source>
        <dbReference type="ARBA" id="ARBA00022527"/>
    </source>
</evidence>
<feature type="chain" id="PRO_5042884472" description="non-specific serine/threonine protein kinase" evidence="23">
    <location>
        <begin position="20"/>
        <end position="1045"/>
    </location>
</feature>
<dbReference type="FunFam" id="3.80.10.10:FF:000095">
    <property type="entry name" value="LRR receptor-like serine/threonine-protein kinase GSO1"/>
    <property type="match status" value="1"/>
</dbReference>
<gene>
    <name evidence="25" type="ORF">RGQ29_016714</name>
</gene>
<keyword evidence="19" id="KW-0325">Glycoprotein</keyword>
<evidence type="ECO:0000256" key="18">
    <source>
        <dbReference type="ARBA" id="ARBA00023170"/>
    </source>
</evidence>
<keyword evidence="11 23" id="KW-0732">Signal</keyword>
<evidence type="ECO:0000313" key="25">
    <source>
        <dbReference type="EMBL" id="KAK4592292.1"/>
    </source>
</evidence>
<comment type="catalytic activity">
    <reaction evidence="20">
        <text>L-threonyl-[protein] + ATP = O-phospho-L-threonyl-[protein] + ADP + H(+)</text>
        <dbReference type="Rhea" id="RHEA:46608"/>
        <dbReference type="Rhea" id="RHEA-COMP:11060"/>
        <dbReference type="Rhea" id="RHEA-COMP:11605"/>
        <dbReference type="ChEBI" id="CHEBI:15378"/>
        <dbReference type="ChEBI" id="CHEBI:30013"/>
        <dbReference type="ChEBI" id="CHEBI:30616"/>
        <dbReference type="ChEBI" id="CHEBI:61977"/>
        <dbReference type="ChEBI" id="CHEBI:456216"/>
        <dbReference type="EC" id="2.7.11.1"/>
    </reaction>
</comment>
<evidence type="ECO:0000256" key="2">
    <source>
        <dbReference type="ARBA" id="ARBA00004479"/>
    </source>
</evidence>
<evidence type="ECO:0000256" key="5">
    <source>
        <dbReference type="ARBA" id="ARBA00022475"/>
    </source>
</evidence>
<keyword evidence="17 22" id="KW-0472">Membrane</keyword>
<evidence type="ECO:0000256" key="16">
    <source>
        <dbReference type="ARBA" id="ARBA00022989"/>
    </source>
</evidence>
<evidence type="ECO:0000313" key="26">
    <source>
        <dbReference type="Proteomes" id="UP001324115"/>
    </source>
</evidence>
<dbReference type="InterPro" id="IPR000719">
    <property type="entry name" value="Prot_kinase_dom"/>
</dbReference>
<dbReference type="InterPro" id="IPR003591">
    <property type="entry name" value="Leu-rich_rpt_typical-subtyp"/>
</dbReference>
<feature type="domain" description="Protein kinase" evidence="24">
    <location>
        <begin position="694"/>
        <end position="969"/>
    </location>
</feature>
<dbReference type="FunFam" id="3.80.10.10:FF:000288">
    <property type="entry name" value="LRR receptor-like serine/threonine-protein kinase EFR"/>
    <property type="match status" value="1"/>
</dbReference>
<evidence type="ECO:0000256" key="15">
    <source>
        <dbReference type="ARBA" id="ARBA00022840"/>
    </source>
</evidence>
<dbReference type="GO" id="GO:0005524">
    <property type="term" value="F:ATP binding"/>
    <property type="evidence" value="ECO:0007669"/>
    <property type="project" value="UniProtKB-KW"/>
</dbReference>
<keyword evidence="8" id="KW-0433">Leucine-rich repeat</keyword>
<dbReference type="SMART" id="SM00220">
    <property type="entry name" value="S_TKc"/>
    <property type="match status" value="1"/>
</dbReference>
<dbReference type="Proteomes" id="UP001324115">
    <property type="component" value="Unassembled WGS sequence"/>
</dbReference>
<dbReference type="InterPro" id="IPR001245">
    <property type="entry name" value="Ser-Thr/Tyr_kinase_cat_dom"/>
</dbReference>
<dbReference type="EC" id="2.7.11.1" evidence="4"/>
<reference evidence="25 26" key="1">
    <citation type="journal article" date="2023" name="G3 (Bethesda)">
        <title>A haplotype-resolved chromosome-scale genome for Quercus rubra L. provides insights into the genetics of adaptive traits for red oak species.</title>
        <authorList>
            <person name="Kapoor B."/>
            <person name="Jenkins J."/>
            <person name="Schmutz J."/>
            <person name="Zhebentyayeva T."/>
            <person name="Kuelheim C."/>
            <person name="Coggeshall M."/>
            <person name="Heim C."/>
            <person name="Lasky J.R."/>
            <person name="Leites L."/>
            <person name="Islam-Faridi N."/>
            <person name="Romero-Severson J."/>
            <person name="DeLeo V.L."/>
            <person name="Lucas S.M."/>
            <person name="Lazic D."/>
            <person name="Gailing O."/>
            <person name="Carlson J."/>
            <person name="Staton M."/>
        </authorList>
    </citation>
    <scope>NUCLEOTIDE SEQUENCE [LARGE SCALE GENOMIC DNA]</scope>
    <source>
        <strain evidence="25">Pseudo-F2</strain>
    </source>
</reference>
<keyword evidence="18" id="KW-0675">Receptor</keyword>
<evidence type="ECO:0000256" key="22">
    <source>
        <dbReference type="SAM" id="Phobius"/>
    </source>
</evidence>
<dbReference type="EMBL" id="JAXUIC010000004">
    <property type="protein sequence ID" value="KAK4592292.1"/>
    <property type="molecule type" value="Genomic_DNA"/>
</dbReference>
<organism evidence="25 26">
    <name type="scientific">Quercus rubra</name>
    <name type="common">Northern red oak</name>
    <name type="synonym">Quercus borealis</name>
    <dbReference type="NCBI Taxonomy" id="3512"/>
    <lineage>
        <taxon>Eukaryota</taxon>
        <taxon>Viridiplantae</taxon>
        <taxon>Streptophyta</taxon>
        <taxon>Embryophyta</taxon>
        <taxon>Tracheophyta</taxon>
        <taxon>Spermatophyta</taxon>
        <taxon>Magnoliopsida</taxon>
        <taxon>eudicotyledons</taxon>
        <taxon>Gunneridae</taxon>
        <taxon>Pentapetalae</taxon>
        <taxon>rosids</taxon>
        <taxon>fabids</taxon>
        <taxon>Fagales</taxon>
        <taxon>Fagaceae</taxon>
        <taxon>Quercus</taxon>
    </lineage>
</organism>
<keyword evidence="6" id="KW-0723">Serine/threonine-protein kinase</keyword>
<sequence>MHAFFLLSCCGLLFTFVVGGNNETDRLALLEVKAKIASDPFGVMNSWNDSIHFCQWQGVTCGHRHQRVTVLDLWFSKLVGSISPHVGNLIFLKILFLGNNSFFNEIPPEIGRLHRLQFFRLPNNTLSGQIPSSLSNCSNLIDIFVNYNLLSGEIPANLGTLSKLQKIGIHNNNLTGSFPNSFGNLSSLEVISAPFNNLGGSIPESFGHLTKLRIFGVSSNRLSGTIPPSIFNLSSIIQFDVGNNQIQGHLPLDIGITLPNIEFFSISGNQFIGSIPDSISNATNLDTLQLNINKLNGKIPSLEELNKMARFRISGNLLGNGGENDLGFLCSLTNATYLITLQISTNNFGGELPKCIGNFSSNLTQLALDNNKIFGKIPVEVGNLINLLRLDMWQNKLSGNIPYEIGNLQKLQILALNTNNFYGNIPSSIGNLTVLTNLYLYENDLQGNIPLSLSKCRNLFNLNLANNNLSGSISTQVIGLSPIFLFLSANQFTGVLPMEVGNFENLEILDISKNMLFGKIPASLGSCIKLEYLYMGRNHFQGIIPPSFVSLRGLQYLDLSNNNLTGQIPKFLEVFVYLQFLNLSNNHFEGDVPTNRVFKNTSATFLEGNVQLCGGISKFQLPKCKNEKLNKRKLTFTLKLIICVLSGVFGVILMLSLLVICSLSKKQKESTSSNSRKFLLNVSYQSLLKATDGFSSTNLIVVGGFGSVYRGILDQGRYTVAVKVLNLLRHGASKSFITECGALRSVRHRNLVKIVSACSSVDFQGHEFKALVYEFMSNGSLDEWLHRATRTNNVPEKPKNLNLLQRLNIVIDVANALDYLHHHCHTPIIHCDLKPSNVLLDDEMIGHVSDFGLARFLFEDTHDCFTNRSSSIVFRGTMGYAPPEYGMGNEMSILGDVYSYGILLLEMFTGKRPTNDMFKDGLNLHDFVKTALPDQVIDILDPNLLWEREDEMTRMNDSHNQNQIRSPKIQECFILIFGIGVSCSREFAGERMNMSDVVNELHSIKEKLLGTRKCQEIHLLTGTLSGIESLISDATARIEEESVKA</sequence>
<evidence type="ECO:0000256" key="20">
    <source>
        <dbReference type="ARBA" id="ARBA00047899"/>
    </source>
</evidence>
<keyword evidence="12" id="KW-0677">Repeat</keyword>
<evidence type="ECO:0000256" key="4">
    <source>
        <dbReference type="ARBA" id="ARBA00012513"/>
    </source>
</evidence>
<keyword evidence="5" id="KW-1003">Cell membrane</keyword>
<evidence type="ECO:0000256" key="9">
    <source>
        <dbReference type="ARBA" id="ARBA00022679"/>
    </source>
</evidence>
<evidence type="ECO:0000256" key="10">
    <source>
        <dbReference type="ARBA" id="ARBA00022692"/>
    </source>
</evidence>
<dbReference type="InterPro" id="IPR013210">
    <property type="entry name" value="LRR_N_plant-typ"/>
</dbReference>
<evidence type="ECO:0000256" key="21">
    <source>
        <dbReference type="ARBA" id="ARBA00048679"/>
    </source>
</evidence>
<proteinExistence type="inferred from homology"/>
<name>A0AAN7FGC2_QUERU</name>
<dbReference type="FunFam" id="1.10.510.10:FF:000358">
    <property type="entry name" value="Putative leucine-rich repeat receptor-like serine/threonine-protein kinase"/>
    <property type="match status" value="1"/>
</dbReference>
<keyword evidence="7" id="KW-0597">Phosphoprotein</keyword>
<keyword evidence="14" id="KW-0418">Kinase</keyword>
<dbReference type="InterPro" id="IPR011009">
    <property type="entry name" value="Kinase-like_dom_sf"/>
</dbReference>
<evidence type="ECO:0000256" key="1">
    <source>
        <dbReference type="ARBA" id="ARBA00004162"/>
    </source>
</evidence>
<dbReference type="GO" id="GO:0005886">
    <property type="term" value="C:plasma membrane"/>
    <property type="evidence" value="ECO:0007669"/>
    <property type="project" value="UniProtKB-SubCell"/>
</dbReference>
<evidence type="ECO:0000256" key="3">
    <source>
        <dbReference type="ARBA" id="ARBA00008684"/>
    </source>
</evidence>
<keyword evidence="10 22" id="KW-0812">Transmembrane</keyword>
<evidence type="ECO:0000256" key="14">
    <source>
        <dbReference type="ARBA" id="ARBA00022777"/>
    </source>
</evidence>
<accession>A0AAN7FGC2</accession>
<evidence type="ECO:0000256" key="19">
    <source>
        <dbReference type="ARBA" id="ARBA00023180"/>
    </source>
</evidence>
<keyword evidence="13" id="KW-0547">Nucleotide-binding</keyword>
<dbReference type="SMART" id="SM00369">
    <property type="entry name" value="LRR_TYP"/>
    <property type="match status" value="6"/>
</dbReference>
<feature type="signal peptide" evidence="23">
    <location>
        <begin position="1"/>
        <end position="19"/>
    </location>
</feature>
<keyword evidence="26" id="KW-1185">Reference proteome</keyword>
<dbReference type="SUPFAM" id="SSF52058">
    <property type="entry name" value="L domain-like"/>
    <property type="match status" value="2"/>
</dbReference>
<dbReference type="Pfam" id="PF07714">
    <property type="entry name" value="PK_Tyr_Ser-Thr"/>
    <property type="match status" value="1"/>
</dbReference>
<dbReference type="SUPFAM" id="SSF56112">
    <property type="entry name" value="Protein kinase-like (PK-like)"/>
    <property type="match status" value="1"/>
</dbReference>
<evidence type="ECO:0000256" key="12">
    <source>
        <dbReference type="ARBA" id="ARBA00022737"/>
    </source>
</evidence>
<evidence type="ECO:0000256" key="13">
    <source>
        <dbReference type="ARBA" id="ARBA00022741"/>
    </source>
</evidence>
<dbReference type="InterPro" id="IPR008271">
    <property type="entry name" value="Ser/Thr_kinase_AS"/>
</dbReference>
<dbReference type="Pfam" id="PF00560">
    <property type="entry name" value="LRR_1"/>
    <property type="match status" value="3"/>
</dbReference>
<dbReference type="PROSITE" id="PS50011">
    <property type="entry name" value="PROTEIN_KINASE_DOM"/>
    <property type="match status" value="1"/>
</dbReference>
<comment type="catalytic activity">
    <reaction evidence="21">
        <text>L-seryl-[protein] + ATP = O-phospho-L-seryl-[protein] + ADP + H(+)</text>
        <dbReference type="Rhea" id="RHEA:17989"/>
        <dbReference type="Rhea" id="RHEA-COMP:9863"/>
        <dbReference type="Rhea" id="RHEA-COMP:11604"/>
        <dbReference type="ChEBI" id="CHEBI:15378"/>
        <dbReference type="ChEBI" id="CHEBI:29999"/>
        <dbReference type="ChEBI" id="CHEBI:30616"/>
        <dbReference type="ChEBI" id="CHEBI:83421"/>
        <dbReference type="ChEBI" id="CHEBI:456216"/>
        <dbReference type="EC" id="2.7.11.1"/>
    </reaction>
</comment>
<dbReference type="InterPro" id="IPR001611">
    <property type="entry name" value="Leu-rich_rpt"/>
</dbReference>
<protein>
    <recommendedName>
        <fullName evidence="4">non-specific serine/threonine protein kinase</fullName>
        <ecNumber evidence="4">2.7.11.1</ecNumber>
    </recommendedName>
</protein>
<comment type="subcellular location">
    <subcellularLocation>
        <location evidence="1">Cell membrane</location>
        <topology evidence="1">Single-pass membrane protein</topology>
    </subcellularLocation>
    <subcellularLocation>
        <location evidence="2">Membrane</location>
        <topology evidence="2">Single-pass type I membrane protein</topology>
    </subcellularLocation>
</comment>
<keyword evidence="15" id="KW-0067">ATP-binding</keyword>
<dbReference type="InterPro" id="IPR051809">
    <property type="entry name" value="Plant_receptor-like_S/T_kinase"/>
</dbReference>